<dbReference type="Proteomes" id="UP000653730">
    <property type="component" value="Unassembled WGS sequence"/>
</dbReference>
<gene>
    <name evidence="1" type="ORF">IBL28_12405</name>
</gene>
<name>A0A926JT87_9FLAO</name>
<dbReference type="AlphaFoldDB" id="A0A926JT87"/>
<accession>A0A926JT87</accession>
<dbReference type="Pfam" id="PF11655">
    <property type="entry name" value="DUF2589"/>
    <property type="match status" value="1"/>
</dbReference>
<dbReference type="InterPro" id="IPR024510">
    <property type="entry name" value="DUF2589"/>
</dbReference>
<proteinExistence type="predicted"/>
<protein>
    <submittedName>
        <fullName evidence="1">DUF2589 domain-containing protein</fullName>
    </submittedName>
</protein>
<reference evidence="1 2" key="1">
    <citation type="submission" date="2020-09" db="EMBL/GenBank/DDBJ databases">
        <title>Sinomicrobium weinanense sp. nov., a halophilic bacteria isolated from saline-alkali soil.</title>
        <authorList>
            <person name="Wu P."/>
            <person name="Ren H."/>
            <person name="Mei Y."/>
            <person name="Liang Y."/>
            <person name="Chen Z."/>
        </authorList>
    </citation>
    <scope>NUCLEOTIDE SEQUENCE [LARGE SCALE GENOMIC DNA]</scope>
    <source>
        <strain evidence="1 2">FJxs</strain>
    </source>
</reference>
<evidence type="ECO:0000313" key="2">
    <source>
        <dbReference type="Proteomes" id="UP000653730"/>
    </source>
</evidence>
<organism evidence="1 2">
    <name type="scientific">Sinomicrobium weinanense</name>
    <dbReference type="NCBI Taxonomy" id="2842200"/>
    <lineage>
        <taxon>Bacteria</taxon>
        <taxon>Pseudomonadati</taxon>
        <taxon>Bacteroidota</taxon>
        <taxon>Flavobacteriia</taxon>
        <taxon>Flavobacteriales</taxon>
        <taxon>Flavobacteriaceae</taxon>
        <taxon>Sinomicrobium</taxon>
    </lineage>
</organism>
<keyword evidence="2" id="KW-1185">Reference proteome</keyword>
<dbReference type="RefSeq" id="WP_187965921.1">
    <property type="nucleotide sequence ID" value="NZ_JACVDC010000036.1"/>
</dbReference>
<sequence>MISLKAFVNAIHDAILGANDALSDQNLEILNKYFEKDANVQQGQQANRDVSEEADLPHTLKAKSVELEYPQQTSEGTKMVGVEVPLITLAPLSLSQIEKVKLSADFQIQVIGDELQLLFPKERPPGKKSLFRKSPQKKGTLGKIEITITPAELSDGLKVLVEGYEKTLKSQIP</sequence>
<comment type="caution">
    <text evidence="1">The sequence shown here is derived from an EMBL/GenBank/DDBJ whole genome shotgun (WGS) entry which is preliminary data.</text>
</comment>
<dbReference type="EMBL" id="JACVDC010000036">
    <property type="protein sequence ID" value="MBC9796776.1"/>
    <property type="molecule type" value="Genomic_DNA"/>
</dbReference>
<evidence type="ECO:0000313" key="1">
    <source>
        <dbReference type="EMBL" id="MBC9796776.1"/>
    </source>
</evidence>